<dbReference type="SUPFAM" id="SSF51905">
    <property type="entry name" value="FAD/NAD(P)-binding domain"/>
    <property type="match status" value="1"/>
</dbReference>
<accession>A0A540LF45</accession>
<dbReference type="STRING" id="106549.A0A540LF45"/>
<dbReference type="Pfam" id="PF01494">
    <property type="entry name" value="FAD_binding_3"/>
    <property type="match status" value="2"/>
</dbReference>
<feature type="domain" description="FAD-binding" evidence="1">
    <location>
        <begin position="55"/>
        <end position="224"/>
    </location>
</feature>
<dbReference type="PANTHER" id="PTHR46496:SF6">
    <property type="entry name" value="ZEAXANTHIN EPOXIDASE, CHLOROPLASTIC-LIKE ISOFORM X1"/>
    <property type="match status" value="1"/>
</dbReference>
<evidence type="ECO:0000313" key="2">
    <source>
        <dbReference type="EMBL" id="TQD85093.1"/>
    </source>
</evidence>
<evidence type="ECO:0000259" key="1">
    <source>
        <dbReference type="Pfam" id="PF01494"/>
    </source>
</evidence>
<gene>
    <name evidence="2" type="ORF">C1H46_029377</name>
</gene>
<feature type="domain" description="FAD-binding" evidence="1">
    <location>
        <begin position="246"/>
        <end position="294"/>
    </location>
</feature>
<proteinExistence type="predicted"/>
<dbReference type="EMBL" id="VIEB01000611">
    <property type="protein sequence ID" value="TQD85093.1"/>
    <property type="molecule type" value="Genomic_DNA"/>
</dbReference>
<comment type="caution">
    <text evidence="2">The sequence shown here is derived from an EMBL/GenBank/DDBJ whole genome shotgun (WGS) entry which is preliminary data.</text>
</comment>
<dbReference type="Proteomes" id="UP000315295">
    <property type="component" value="Unassembled WGS sequence"/>
</dbReference>
<dbReference type="InterPro" id="IPR036188">
    <property type="entry name" value="FAD/NAD-bd_sf"/>
</dbReference>
<keyword evidence="3" id="KW-1185">Reference proteome</keyword>
<sequence length="401" mass="44005">MAVSSLYLSLCHQSLGFRAKKYSKTRIIRGNSVIRCKSSRLDQTSDEEKGGKRKLKILIAGGGIGGLVLALAAKHRGFQVQVFEKDSSSVRGEGKGRGPIQLVSSALAVLEAIDEDVVKQIMEAGCDTGNRINGYADGVSGEWFTKFDLSSPAVSRGLPITQVICRMELLDILVNAVGSDILRNKSKVVDFIQDPNKVTVILEDGQRYDGDVLVGADGIWSKEVVALIQETPESMILRRDIYDRDMISSWGTGRVALLGDAAHPLQPNLGIGGCMAIEDSYQLIDELDQVSSTGSDAQRTDAIVLALRRYATKRMRRVGIVHAATRMAPQMLAMYRPYIEFGPLAHLSTLKIMHPAFPMARAFLQFCMPEFMTWIITGHGLSLKGGEKDPSYKQQNESQIQ</sequence>
<name>A0A540LF45_MALBA</name>
<dbReference type="GO" id="GO:0071949">
    <property type="term" value="F:FAD binding"/>
    <property type="evidence" value="ECO:0007669"/>
    <property type="project" value="InterPro"/>
</dbReference>
<organism evidence="2 3">
    <name type="scientific">Malus baccata</name>
    <name type="common">Siberian crab apple</name>
    <name type="synonym">Pyrus baccata</name>
    <dbReference type="NCBI Taxonomy" id="106549"/>
    <lineage>
        <taxon>Eukaryota</taxon>
        <taxon>Viridiplantae</taxon>
        <taxon>Streptophyta</taxon>
        <taxon>Embryophyta</taxon>
        <taxon>Tracheophyta</taxon>
        <taxon>Spermatophyta</taxon>
        <taxon>Magnoliopsida</taxon>
        <taxon>eudicotyledons</taxon>
        <taxon>Gunneridae</taxon>
        <taxon>Pentapetalae</taxon>
        <taxon>rosids</taxon>
        <taxon>fabids</taxon>
        <taxon>Rosales</taxon>
        <taxon>Rosaceae</taxon>
        <taxon>Amygdaloideae</taxon>
        <taxon>Maleae</taxon>
        <taxon>Malus</taxon>
    </lineage>
</organism>
<dbReference type="AlphaFoldDB" id="A0A540LF45"/>
<dbReference type="InterPro" id="IPR002938">
    <property type="entry name" value="FAD-bd"/>
</dbReference>
<dbReference type="PANTHER" id="PTHR46496">
    <property type="match status" value="1"/>
</dbReference>
<dbReference type="Gene3D" id="3.50.50.60">
    <property type="entry name" value="FAD/NAD(P)-binding domain"/>
    <property type="match status" value="2"/>
</dbReference>
<evidence type="ECO:0000313" key="3">
    <source>
        <dbReference type="Proteomes" id="UP000315295"/>
    </source>
</evidence>
<protein>
    <recommendedName>
        <fullName evidence="1">FAD-binding domain-containing protein</fullName>
    </recommendedName>
</protein>
<reference evidence="2 3" key="1">
    <citation type="journal article" date="2019" name="G3 (Bethesda)">
        <title>Sequencing of a Wild Apple (Malus baccata) Genome Unravels the Differences Between Cultivated and Wild Apple Species Regarding Disease Resistance and Cold Tolerance.</title>
        <authorList>
            <person name="Chen X."/>
        </authorList>
    </citation>
    <scope>NUCLEOTIDE SEQUENCE [LARGE SCALE GENOMIC DNA]</scope>
    <source>
        <strain evidence="3">cv. Shandingzi</strain>
        <tissue evidence="2">Leaves</tissue>
    </source>
</reference>